<dbReference type="InterPro" id="IPR026171">
    <property type="entry name" value="FANCI"/>
</dbReference>
<protein>
    <submittedName>
        <fullName evidence="4">FANCI_HD2 domain-containing protein</fullName>
    </submittedName>
</protein>
<dbReference type="GO" id="GO:0070182">
    <property type="term" value="F:DNA polymerase binding"/>
    <property type="evidence" value="ECO:0007669"/>
    <property type="project" value="TreeGrafter"/>
</dbReference>
<name>A0A0M3KAC7_ANISI</name>
<sequence length="792" mass="89744">MSLPSQTQHSQVGKTHETFCIRFCEQVERNCNQNATPSSPQYTGKINKIFTQMADETRWKKFGNFLKKKSELDEGDLLARFTTSWFNSLQNITHGCELHRLRMFLFVFDLMNGDTLKGKSLITLTATLITQVTYGRLLFSFVYSDFEFLCIHITENFYAPFIPWTGIASDIIKHLTEMNSSIFVVNEKSLNGYKYVDEFLLKLLDNVLVTGSFNSLTSLIGSCSLQTTLYEYTESLFNKELSAQIATKLIALLVWIPDELREKVLGHLISHLNESEDLFDLSNQLNEVFISNAGIARLAFNLLKKDRHLVTSRMFPLICQLLLCNIPRLHQSALIELKQSIGKLWKHCDKINDSAWMRSVTGECDIELLMNNFDKLITIISTQQKWLSIVEQPLHEVAFMLIDDKSKSQLRIANGRNNFKTRRDEMADLSLELSRRYESLLSSRIPIRIEGNAPVLMMGKRLLLTIAATKPIEIANLLDKIFQKLSVSTNHNSSLILIDVILNIVMEHTIHLLNSWKSLRRMVDAVCCFSEENGVLLVRALLPVIIQREQLVQLIVSRMRRYVLCETTSSTALPILLLLLRSSTIRSAIRNDQFTQSFATFSTQALQTMGINTTKGNSDVAIEIISILKRALSQPASTRSQLYKGIIEASYANENLVDGALDLLLTHLSTTPPISRDNYVESNKVSTVLLEPLPQLIQAVSVLVRLSIHSLRNTSTQVVSSKDAQVVAANSELDKFIEFARDRDVHDLEVDKLSDFSTSVTGRANVLFSTMLIALYDALIEHLWHVGNVLLQ</sequence>
<dbReference type="GO" id="GO:0006281">
    <property type="term" value="P:DNA repair"/>
    <property type="evidence" value="ECO:0007669"/>
    <property type="project" value="InterPro"/>
</dbReference>
<dbReference type="Pfam" id="PF14680">
    <property type="entry name" value="FANCI_HD2"/>
    <property type="match status" value="1"/>
</dbReference>
<accession>A0A0M3KAC7</accession>
<dbReference type="OrthoDB" id="195089at2759"/>
<evidence type="ECO:0000313" key="4">
    <source>
        <dbReference type="WBParaSite" id="ASIM_0001792301-mRNA-1"/>
    </source>
</evidence>
<organism evidence="4">
    <name type="scientific">Anisakis simplex</name>
    <name type="common">Herring worm</name>
    <dbReference type="NCBI Taxonomy" id="6269"/>
    <lineage>
        <taxon>Eukaryota</taxon>
        <taxon>Metazoa</taxon>
        <taxon>Ecdysozoa</taxon>
        <taxon>Nematoda</taxon>
        <taxon>Chromadorea</taxon>
        <taxon>Rhabditida</taxon>
        <taxon>Spirurina</taxon>
        <taxon>Ascaridomorpha</taxon>
        <taxon>Ascaridoidea</taxon>
        <taxon>Anisakidae</taxon>
        <taxon>Anisakis</taxon>
        <taxon>Anisakis simplex complex</taxon>
    </lineage>
</organism>
<evidence type="ECO:0000313" key="2">
    <source>
        <dbReference type="EMBL" id="VDK60119.1"/>
    </source>
</evidence>
<dbReference type="Proteomes" id="UP000267096">
    <property type="component" value="Unassembled WGS sequence"/>
</dbReference>
<proteinExistence type="predicted"/>
<dbReference type="InterPro" id="IPR029312">
    <property type="entry name" value="FANCI_HD2"/>
</dbReference>
<dbReference type="AlphaFoldDB" id="A0A0M3KAC7"/>
<evidence type="ECO:0000313" key="3">
    <source>
        <dbReference type="Proteomes" id="UP000267096"/>
    </source>
</evidence>
<dbReference type="PANTHER" id="PTHR21818:SF0">
    <property type="entry name" value="FANCONI ANEMIA GROUP I PROTEIN"/>
    <property type="match status" value="1"/>
</dbReference>
<feature type="domain" description="FANCI helical" evidence="1">
    <location>
        <begin position="592"/>
        <end position="788"/>
    </location>
</feature>
<reference evidence="2 3" key="2">
    <citation type="submission" date="2018-11" db="EMBL/GenBank/DDBJ databases">
        <authorList>
            <consortium name="Pathogen Informatics"/>
        </authorList>
    </citation>
    <scope>NUCLEOTIDE SEQUENCE [LARGE SCALE GENOMIC DNA]</scope>
</reference>
<gene>
    <name evidence="2" type="ORF">ASIM_LOCUS17325</name>
</gene>
<evidence type="ECO:0000259" key="1">
    <source>
        <dbReference type="Pfam" id="PF14680"/>
    </source>
</evidence>
<dbReference type="EMBL" id="UYRR01034000">
    <property type="protein sequence ID" value="VDK60119.1"/>
    <property type="molecule type" value="Genomic_DNA"/>
</dbReference>
<dbReference type="PANTHER" id="PTHR21818">
    <property type="entry name" value="BC025462 PROTEIN"/>
    <property type="match status" value="1"/>
</dbReference>
<dbReference type="WBParaSite" id="ASIM_0001792301-mRNA-1">
    <property type="protein sequence ID" value="ASIM_0001792301-mRNA-1"/>
    <property type="gene ID" value="ASIM_0001792301"/>
</dbReference>
<keyword evidence="3" id="KW-1185">Reference proteome</keyword>
<reference evidence="4" key="1">
    <citation type="submission" date="2017-02" db="UniProtKB">
        <authorList>
            <consortium name="WormBaseParasite"/>
        </authorList>
    </citation>
    <scope>IDENTIFICATION</scope>
</reference>